<dbReference type="GO" id="GO:0005743">
    <property type="term" value="C:mitochondrial inner membrane"/>
    <property type="evidence" value="ECO:0007669"/>
    <property type="project" value="UniProtKB-SubCell"/>
</dbReference>
<dbReference type="PANTHER" id="PTHR22888:SF9">
    <property type="entry name" value="CYTOCHROME C OXIDASE SUBUNIT 2"/>
    <property type="match status" value="1"/>
</dbReference>
<dbReference type="InterPro" id="IPR002429">
    <property type="entry name" value="CcO_II-like_C"/>
</dbReference>
<evidence type="ECO:0000256" key="15">
    <source>
        <dbReference type="ARBA" id="ARBA00023128"/>
    </source>
</evidence>
<dbReference type="GO" id="GO:0004129">
    <property type="term" value="F:cytochrome-c oxidase activity"/>
    <property type="evidence" value="ECO:0007669"/>
    <property type="project" value="UniProtKB-EC"/>
</dbReference>
<evidence type="ECO:0000256" key="14">
    <source>
        <dbReference type="ARBA" id="ARBA00023008"/>
    </source>
</evidence>
<dbReference type="PROSITE" id="PS50999">
    <property type="entry name" value="COX2_TM"/>
    <property type="match status" value="1"/>
</dbReference>
<dbReference type="Gene3D" id="1.10.287.90">
    <property type="match status" value="1"/>
</dbReference>
<evidence type="ECO:0000256" key="9">
    <source>
        <dbReference type="ARBA" id="ARBA00022792"/>
    </source>
</evidence>
<accession>A0AAU6QEI7</accession>
<gene>
    <name evidence="22" type="primary">COX2</name>
</gene>
<comment type="cofactor">
    <cofactor evidence="18">
        <name>Cu cation</name>
        <dbReference type="ChEBI" id="CHEBI:23378"/>
    </cofactor>
    <text evidence="18">Binds a copper A center.</text>
</comment>
<dbReference type="PROSITE" id="PS50857">
    <property type="entry name" value="COX2_CUA"/>
    <property type="match status" value="1"/>
</dbReference>
<feature type="transmembrane region" description="Helical" evidence="19">
    <location>
        <begin position="64"/>
        <end position="86"/>
    </location>
</feature>
<dbReference type="InterPro" id="IPR036257">
    <property type="entry name" value="Cyt_c_oxidase_su2_TM_sf"/>
</dbReference>
<name>A0AAU6QEI7_9ACAR</name>
<dbReference type="InterPro" id="IPR045187">
    <property type="entry name" value="CcO_II"/>
</dbReference>
<dbReference type="SUPFAM" id="SSF49503">
    <property type="entry name" value="Cupredoxins"/>
    <property type="match status" value="1"/>
</dbReference>
<evidence type="ECO:0000256" key="11">
    <source>
        <dbReference type="ARBA" id="ARBA00022967"/>
    </source>
</evidence>
<dbReference type="AlphaFoldDB" id="A0AAU6QEI7"/>
<evidence type="ECO:0000256" key="19">
    <source>
        <dbReference type="SAM" id="Phobius"/>
    </source>
</evidence>
<keyword evidence="12 18" id="KW-0249">Electron transport</keyword>
<keyword evidence="8 18" id="KW-0479">Metal-binding</keyword>
<organism evidence="22">
    <name type="scientific">Typhlodromus pineus</name>
    <dbReference type="NCBI Taxonomy" id="3061201"/>
    <lineage>
        <taxon>Eukaryota</taxon>
        <taxon>Metazoa</taxon>
        <taxon>Ecdysozoa</taxon>
        <taxon>Arthropoda</taxon>
        <taxon>Chelicerata</taxon>
        <taxon>Arachnida</taxon>
        <taxon>Acari</taxon>
        <taxon>Parasitiformes</taxon>
        <taxon>Mesostigmata</taxon>
        <taxon>Gamasina</taxon>
        <taxon>Phytoseioidea</taxon>
        <taxon>Phytoseiidae</taxon>
        <taxon>Typhlodrominae</taxon>
        <taxon>Typhlodromus</taxon>
    </lineage>
</organism>
<dbReference type="SUPFAM" id="SSF81464">
    <property type="entry name" value="Cytochrome c oxidase subunit II-like, transmembrane region"/>
    <property type="match status" value="1"/>
</dbReference>
<evidence type="ECO:0000256" key="12">
    <source>
        <dbReference type="ARBA" id="ARBA00022982"/>
    </source>
</evidence>
<evidence type="ECO:0000256" key="13">
    <source>
        <dbReference type="ARBA" id="ARBA00022989"/>
    </source>
</evidence>
<evidence type="ECO:0000256" key="2">
    <source>
        <dbReference type="ARBA" id="ARBA00007866"/>
    </source>
</evidence>
<keyword evidence="6 18" id="KW-0679">Respiratory chain</keyword>
<evidence type="ECO:0000256" key="17">
    <source>
        <dbReference type="ARBA" id="ARBA00049512"/>
    </source>
</evidence>
<comment type="similarity">
    <text evidence="2 18">Belongs to the cytochrome c oxidase subunit 2 family.</text>
</comment>
<evidence type="ECO:0000256" key="10">
    <source>
        <dbReference type="ARBA" id="ARBA00022842"/>
    </source>
</evidence>
<keyword evidence="11" id="KW-1278">Translocase</keyword>
<dbReference type="GO" id="GO:0042773">
    <property type="term" value="P:ATP synthesis coupled electron transport"/>
    <property type="evidence" value="ECO:0007669"/>
    <property type="project" value="TreeGrafter"/>
</dbReference>
<evidence type="ECO:0000259" key="20">
    <source>
        <dbReference type="PROSITE" id="PS50857"/>
    </source>
</evidence>
<evidence type="ECO:0000256" key="8">
    <source>
        <dbReference type="ARBA" id="ARBA00022723"/>
    </source>
</evidence>
<dbReference type="PRINTS" id="PR01166">
    <property type="entry name" value="CYCOXIDASEII"/>
</dbReference>
<dbReference type="Pfam" id="PF00116">
    <property type="entry name" value="COX2"/>
    <property type="match status" value="1"/>
</dbReference>
<dbReference type="GO" id="GO:0016491">
    <property type="term" value="F:oxidoreductase activity"/>
    <property type="evidence" value="ECO:0007669"/>
    <property type="project" value="InterPro"/>
</dbReference>
<evidence type="ECO:0000256" key="6">
    <source>
        <dbReference type="ARBA" id="ARBA00022660"/>
    </source>
</evidence>
<dbReference type="PROSITE" id="PS00078">
    <property type="entry name" value="COX2"/>
    <property type="match status" value="1"/>
</dbReference>
<keyword evidence="13 19" id="KW-1133">Transmembrane helix</keyword>
<evidence type="ECO:0000259" key="21">
    <source>
        <dbReference type="PROSITE" id="PS50999"/>
    </source>
</evidence>
<evidence type="ECO:0000256" key="3">
    <source>
        <dbReference type="ARBA" id="ARBA00011164"/>
    </source>
</evidence>
<keyword evidence="9 18" id="KW-0999">Mitochondrion inner membrane</keyword>
<keyword evidence="10" id="KW-0460">Magnesium</keyword>
<dbReference type="InterPro" id="IPR008972">
    <property type="entry name" value="Cupredoxin"/>
</dbReference>
<keyword evidence="15 18" id="KW-0496">Mitochondrion</keyword>
<reference evidence="22" key="1">
    <citation type="submission" date="2024-01" db="EMBL/GenBank/DDBJ databases">
        <authorList>
            <person name="Zhao W."/>
        </authorList>
    </citation>
    <scope>NUCLEOTIDE SEQUENCE</scope>
</reference>
<evidence type="ECO:0000256" key="7">
    <source>
        <dbReference type="ARBA" id="ARBA00022692"/>
    </source>
</evidence>
<dbReference type="Gene3D" id="2.60.40.420">
    <property type="entry name" value="Cupredoxins - blue copper proteins"/>
    <property type="match status" value="1"/>
</dbReference>
<evidence type="ECO:0000256" key="18">
    <source>
        <dbReference type="RuleBase" id="RU000457"/>
    </source>
</evidence>
<dbReference type="NCBIfam" id="TIGR02866">
    <property type="entry name" value="CoxB"/>
    <property type="match status" value="1"/>
</dbReference>
<proteinExistence type="inferred from homology"/>
<comment type="catalytic activity">
    <reaction evidence="17">
        <text>4 Fe(II)-[cytochrome c] + O2 + 8 H(+)(in) = 4 Fe(III)-[cytochrome c] + 2 H2O + 4 H(+)(out)</text>
        <dbReference type="Rhea" id="RHEA:11436"/>
        <dbReference type="Rhea" id="RHEA-COMP:10350"/>
        <dbReference type="Rhea" id="RHEA-COMP:14399"/>
        <dbReference type="ChEBI" id="CHEBI:15377"/>
        <dbReference type="ChEBI" id="CHEBI:15378"/>
        <dbReference type="ChEBI" id="CHEBI:15379"/>
        <dbReference type="ChEBI" id="CHEBI:29033"/>
        <dbReference type="ChEBI" id="CHEBI:29034"/>
        <dbReference type="EC" id="7.1.1.9"/>
    </reaction>
    <physiologicalReaction direction="left-to-right" evidence="17">
        <dbReference type="Rhea" id="RHEA:11437"/>
    </physiologicalReaction>
</comment>
<keyword evidence="14 18" id="KW-0186">Copper</keyword>
<evidence type="ECO:0000313" key="22">
    <source>
        <dbReference type="EMBL" id="WYM52993.1"/>
    </source>
</evidence>
<dbReference type="EMBL" id="PP073954">
    <property type="protein sequence ID" value="WYM52993.1"/>
    <property type="molecule type" value="Genomic_DNA"/>
</dbReference>
<comment type="function">
    <text evidence="18">Component of the cytochrome c oxidase, the last enzyme in the mitochondrial electron transport chain which drives oxidative phosphorylation. The respiratory chain contains 3 multisubunit complexes succinate dehydrogenase (complex II, CII), ubiquinol-cytochrome c oxidoreductase (cytochrome b-c1 complex, complex III, CIII) and cytochrome c oxidase (complex IV, CIV), that cooperate to transfer electrons derived from NADH and succinate to molecular oxygen, creating an electrochemical gradient over the inner membrane that drives transmembrane transport and the ATP synthase. Cytochrome c oxidase is the component of the respiratory chain that catalyzes the reduction of oxygen to water. Electrons originating from reduced cytochrome c in the intermembrane space (IMS) are transferred via the dinuclear copper A center (CU(A)) of subunit 2 and heme A of subunit 1 to the active site in subunit 1, a binuclear center (BNC) formed by heme A3 and copper B (CU(B)). The BNC reduces molecular oxygen to 2 water molecules using 4 electrons from cytochrome c in the IMS and 4 protons from the mitochondrial matrix.</text>
</comment>
<evidence type="ECO:0000256" key="5">
    <source>
        <dbReference type="ARBA" id="ARBA00022448"/>
    </source>
</evidence>
<dbReference type="PANTHER" id="PTHR22888">
    <property type="entry name" value="CYTOCHROME C OXIDASE, SUBUNIT II"/>
    <property type="match status" value="1"/>
</dbReference>
<dbReference type="GO" id="GO:0005507">
    <property type="term" value="F:copper ion binding"/>
    <property type="evidence" value="ECO:0007669"/>
    <property type="project" value="InterPro"/>
</dbReference>
<evidence type="ECO:0000256" key="1">
    <source>
        <dbReference type="ARBA" id="ARBA00004448"/>
    </source>
</evidence>
<geneLocation type="mitochondrion" evidence="22"/>
<comment type="subcellular location">
    <subcellularLocation>
        <location evidence="1 18">Mitochondrion inner membrane</location>
        <topology evidence="1 18">Multi-pass membrane protein</topology>
    </subcellularLocation>
</comment>
<sequence>MMSYWCDLYFMNANSPSMEQLIFFHDHSMMVMIFVMIFLLLKLMFMKLNKVIQLNFLENQNLEIVWTIFPIFLLILIVLPSIRLLYLMEESFNSNLTLKVLGHQWYWSYEYSDFNFMIDCFIKLSDLESSHQFRVLETDEKILLPINCFFRILISSVDVIHSWTIPSLGVKADAIPGRLNQINFFINRPGYYFGQCSEICGSNHSFMPICLKIMSLKNFLNFIKIN</sequence>
<keyword evidence="5 18" id="KW-0813">Transport</keyword>
<dbReference type="FunFam" id="2.60.40.420:FF:000001">
    <property type="entry name" value="Cytochrome c oxidase subunit 2"/>
    <property type="match status" value="1"/>
</dbReference>
<keyword evidence="7 18" id="KW-0812">Transmembrane</keyword>
<evidence type="ECO:0000256" key="4">
    <source>
        <dbReference type="ARBA" id="ARBA00015946"/>
    </source>
</evidence>
<feature type="domain" description="Cytochrome oxidase subunit II transmembrane region profile" evidence="21">
    <location>
        <begin position="2"/>
        <end position="92"/>
    </location>
</feature>
<dbReference type="InterPro" id="IPR011759">
    <property type="entry name" value="Cyt_c_oxidase_su2_TM_dom"/>
</dbReference>
<feature type="transmembrane region" description="Helical" evidence="19">
    <location>
        <begin position="21"/>
        <end position="44"/>
    </location>
</feature>
<protein>
    <recommendedName>
        <fullName evidence="4 18">Cytochrome c oxidase subunit 2</fullName>
    </recommendedName>
</protein>
<dbReference type="InterPro" id="IPR001505">
    <property type="entry name" value="Copper_CuA"/>
</dbReference>
<dbReference type="InterPro" id="IPR014222">
    <property type="entry name" value="Cyt_c_oxidase_su2"/>
</dbReference>
<comment type="subunit">
    <text evidence="3">Component of the cytochrome c oxidase (complex IV, CIV), a multisubunit enzyme composed of a catalytic core of 3 subunits and several supernumerary subunits. The complex exists as a monomer or a dimer and forms supercomplexes (SCs) in the inner mitochondrial membrane with ubiquinol-cytochrome c oxidoreductase (cytochrome b-c1 complex, complex III, CIII).</text>
</comment>
<dbReference type="Pfam" id="PF02790">
    <property type="entry name" value="COX2_TM"/>
    <property type="match status" value="1"/>
</dbReference>
<keyword evidence="16 18" id="KW-0472">Membrane</keyword>
<feature type="domain" description="Cytochrome oxidase subunit II copper A binding" evidence="20">
    <location>
        <begin position="93"/>
        <end position="225"/>
    </location>
</feature>
<evidence type="ECO:0000256" key="16">
    <source>
        <dbReference type="ARBA" id="ARBA00023136"/>
    </source>
</evidence>